<dbReference type="SUPFAM" id="SSF54928">
    <property type="entry name" value="RNA-binding domain, RBD"/>
    <property type="match status" value="1"/>
</dbReference>
<dbReference type="InterPro" id="IPR012677">
    <property type="entry name" value="Nucleotide-bd_a/b_plait_sf"/>
</dbReference>
<dbReference type="AlphaFoldDB" id="A0A151TZQ9"/>
<evidence type="ECO:0000313" key="5">
    <source>
        <dbReference type="EMBL" id="KYP72488.1"/>
    </source>
</evidence>
<keyword evidence="1" id="KW-0677">Repeat</keyword>
<evidence type="ECO:0000313" key="6">
    <source>
        <dbReference type="Proteomes" id="UP000075243"/>
    </source>
</evidence>
<name>A0A151TZQ9_CAJCA</name>
<evidence type="ECO:0000259" key="4">
    <source>
        <dbReference type="PROSITE" id="PS50102"/>
    </source>
</evidence>
<sequence>MIRRRKIFVGGLPSGISEEKFKEYFERFGTITDVAVMRDSVTNRPRGFGFITFGSEKSVNDVMVNSFYDLNGKQVEVKRVMPKVENRDRGVFDQLKYNNGNGTSWEGFPYYGNNMIPSPAYGSHPWYNNNAYGSHPWYNNNAYGSHPWYNNNGLYANAPNPYDWYPMLGASLPRYMPMAPMAQPCPDPFGYCFPSYPYVGGNVGVNNKPTQNNHRE</sequence>
<dbReference type="PROSITE" id="PS50102">
    <property type="entry name" value="RRM"/>
    <property type="match status" value="1"/>
</dbReference>
<protein>
    <submittedName>
        <fullName evidence="5">DAZ-associated protein 1</fullName>
    </submittedName>
</protein>
<dbReference type="SMART" id="SM00360">
    <property type="entry name" value="RRM"/>
    <property type="match status" value="1"/>
</dbReference>
<gene>
    <name evidence="5" type="ORF">KK1_005077</name>
</gene>
<accession>A0A151TZQ9</accession>
<dbReference type="GO" id="GO:0006417">
    <property type="term" value="P:regulation of translation"/>
    <property type="evidence" value="ECO:0007669"/>
    <property type="project" value="TreeGrafter"/>
</dbReference>
<organism evidence="5 6">
    <name type="scientific">Cajanus cajan</name>
    <name type="common">Pigeon pea</name>
    <name type="synonym">Cajanus indicus</name>
    <dbReference type="NCBI Taxonomy" id="3821"/>
    <lineage>
        <taxon>Eukaryota</taxon>
        <taxon>Viridiplantae</taxon>
        <taxon>Streptophyta</taxon>
        <taxon>Embryophyta</taxon>
        <taxon>Tracheophyta</taxon>
        <taxon>Spermatophyta</taxon>
        <taxon>Magnoliopsida</taxon>
        <taxon>eudicotyledons</taxon>
        <taxon>Gunneridae</taxon>
        <taxon>Pentapetalae</taxon>
        <taxon>rosids</taxon>
        <taxon>fabids</taxon>
        <taxon>Fabales</taxon>
        <taxon>Fabaceae</taxon>
        <taxon>Papilionoideae</taxon>
        <taxon>50 kb inversion clade</taxon>
        <taxon>NPAAA clade</taxon>
        <taxon>indigoferoid/millettioid clade</taxon>
        <taxon>Phaseoleae</taxon>
        <taxon>Cajanus</taxon>
    </lineage>
</organism>
<dbReference type="Proteomes" id="UP000075243">
    <property type="component" value="Chromosome 2"/>
</dbReference>
<feature type="domain" description="RRM" evidence="4">
    <location>
        <begin position="5"/>
        <end position="82"/>
    </location>
</feature>
<dbReference type="STRING" id="3821.A0A151TZQ9"/>
<evidence type="ECO:0000256" key="2">
    <source>
        <dbReference type="ARBA" id="ARBA00022884"/>
    </source>
</evidence>
<dbReference type="InterPro" id="IPR035979">
    <property type="entry name" value="RBD_domain_sf"/>
</dbReference>
<proteinExistence type="predicted"/>
<dbReference type="InterPro" id="IPR000504">
    <property type="entry name" value="RRM_dom"/>
</dbReference>
<keyword evidence="6" id="KW-1185">Reference proteome</keyword>
<dbReference type="PANTHER" id="PTHR48032:SF12">
    <property type="entry name" value="RRM DOMAIN-CONTAINING PROTEIN"/>
    <property type="match status" value="1"/>
</dbReference>
<keyword evidence="2 3" id="KW-0694">RNA-binding</keyword>
<dbReference type="EMBL" id="CM003604">
    <property type="protein sequence ID" value="KYP72488.1"/>
    <property type="molecule type" value="Genomic_DNA"/>
</dbReference>
<dbReference type="Gramene" id="C.cajan_04956.t">
    <property type="protein sequence ID" value="C.cajan_04956.t.cds1"/>
    <property type="gene ID" value="C.cajan_04956"/>
</dbReference>
<dbReference type="Gene3D" id="3.30.70.330">
    <property type="match status" value="1"/>
</dbReference>
<evidence type="ECO:0000256" key="1">
    <source>
        <dbReference type="ARBA" id="ARBA00022737"/>
    </source>
</evidence>
<dbReference type="Pfam" id="PF00076">
    <property type="entry name" value="RRM_1"/>
    <property type="match status" value="1"/>
</dbReference>
<dbReference type="GO" id="GO:0003729">
    <property type="term" value="F:mRNA binding"/>
    <property type="evidence" value="ECO:0007669"/>
    <property type="project" value="TreeGrafter"/>
</dbReference>
<dbReference type="PANTHER" id="PTHR48032">
    <property type="entry name" value="RNA-BINDING PROTEIN MUSASHI HOMOLOG RBP6"/>
    <property type="match status" value="1"/>
</dbReference>
<evidence type="ECO:0000256" key="3">
    <source>
        <dbReference type="PROSITE-ProRule" id="PRU00176"/>
    </source>
</evidence>
<reference evidence="5 6" key="1">
    <citation type="journal article" date="2012" name="Nat. Biotechnol.">
        <title>Draft genome sequence of pigeonpea (Cajanus cajan), an orphan legume crop of resource-poor farmers.</title>
        <authorList>
            <person name="Varshney R.K."/>
            <person name="Chen W."/>
            <person name="Li Y."/>
            <person name="Bharti A.K."/>
            <person name="Saxena R.K."/>
            <person name="Schlueter J.A."/>
            <person name="Donoghue M.T."/>
            <person name="Azam S."/>
            <person name="Fan G."/>
            <person name="Whaley A.M."/>
            <person name="Farmer A.D."/>
            <person name="Sheridan J."/>
            <person name="Iwata A."/>
            <person name="Tuteja R."/>
            <person name="Penmetsa R.V."/>
            <person name="Wu W."/>
            <person name="Upadhyaya H.D."/>
            <person name="Yang S.P."/>
            <person name="Shah T."/>
            <person name="Saxena K.B."/>
            <person name="Michael T."/>
            <person name="McCombie W.R."/>
            <person name="Yang B."/>
            <person name="Zhang G."/>
            <person name="Yang H."/>
            <person name="Wang J."/>
            <person name="Spillane C."/>
            <person name="Cook D.R."/>
            <person name="May G.D."/>
            <person name="Xu X."/>
            <person name="Jackson S.A."/>
        </authorList>
    </citation>
    <scope>NUCLEOTIDE SEQUENCE [LARGE SCALE GENOMIC DNA]</scope>
    <source>
        <strain evidence="6">cv. Asha</strain>
    </source>
</reference>